<name>A0A139H3H2_9PEZI</name>
<dbReference type="SUPFAM" id="SSF56112">
    <property type="entry name" value="Protein kinase-like (PK-like)"/>
    <property type="match status" value="1"/>
</dbReference>
<comment type="caution">
    <text evidence="1">The sequence shown here is derived from an EMBL/GenBank/DDBJ whole genome shotgun (WGS) entry which is preliminary data.</text>
</comment>
<accession>A0A139H3H2</accession>
<dbReference type="InterPro" id="IPR011009">
    <property type="entry name" value="Kinase-like_dom_sf"/>
</dbReference>
<evidence type="ECO:0008006" key="3">
    <source>
        <dbReference type="Google" id="ProtNLM"/>
    </source>
</evidence>
<reference evidence="1 2" key="1">
    <citation type="submission" date="2015-07" db="EMBL/GenBank/DDBJ databases">
        <title>Comparative genomics of the Sigatoka disease complex on banana suggests a link between parallel evolutionary changes in Pseudocercospora fijiensis and Pseudocercospora eumusae and increased virulence on the banana host.</title>
        <authorList>
            <person name="Chang T.-C."/>
            <person name="Salvucci A."/>
            <person name="Crous P.W."/>
            <person name="Stergiopoulos I."/>
        </authorList>
    </citation>
    <scope>NUCLEOTIDE SEQUENCE [LARGE SCALE GENOMIC DNA]</scope>
    <source>
        <strain evidence="1 2">CBS 116634</strain>
    </source>
</reference>
<dbReference type="InterPro" id="IPR051678">
    <property type="entry name" value="AGP_Transferase"/>
</dbReference>
<dbReference type="OrthoDB" id="5404599at2759"/>
<organism evidence="1 2">
    <name type="scientific">Pseudocercospora musae</name>
    <dbReference type="NCBI Taxonomy" id="113226"/>
    <lineage>
        <taxon>Eukaryota</taxon>
        <taxon>Fungi</taxon>
        <taxon>Dikarya</taxon>
        <taxon>Ascomycota</taxon>
        <taxon>Pezizomycotina</taxon>
        <taxon>Dothideomycetes</taxon>
        <taxon>Dothideomycetidae</taxon>
        <taxon>Mycosphaerellales</taxon>
        <taxon>Mycosphaerellaceae</taxon>
        <taxon>Pseudocercospora</taxon>
    </lineage>
</organism>
<gene>
    <name evidence="1" type="ORF">AC579_3177</name>
</gene>
<dbReference type="STRING" id="113226.A0A139H3H2"/>
<dbReference type="AlphaFoldDB" id="A0A139H3H2"/>
<sequence>METAEGTSTAQSLVVLYVPIPPSTVFAAHWSLRKTFWPHYVYLDAAPQTRTSEQDAIVVSSNALPPTANQIFSTDQSLPSPAEVLDRAVQQGIDITKTWRPDPIRFYERRLIIKWGEDVTVAEGHCLWFIRQHLAKELPVPEVYGWDHQNGLTFLYLELIDGDPLSERWDELNSHTKAELCHQLKRMIATWHCIEPPPNSTLQLSQIGDQPLRDIHFSNADAEYGAYPAGPFQNISDFHNSFGRLDTTTSIQEKTSRT</sequence>
<keyword evidence="2" id="KW-1185">Reference proteome</keyword>
<dbReference type="PANTHER" id="PTHR21310:SF54">
    <property type="entry name" value="AMINOGLYCOSIDE PHOSPHOTRANSFERASE DOMAIN-CONTAINING PROTEIN"/>
    <property type="match status" value="1"/>
</dbReference>
<protein>
    <recommendedName>
        <fullName evidence="3">Aminoglycoside phosphotransferase domain-containing protein</fullName>
    </recommendedName>
</protein>
<dbReference type="EMBL" id="LFZO01000806">
    <property type="protein sequence ID" value="KXS97025.1"/>
    <property type="molecule type" value="Genomic_DNA"/>
</dbReference>
<dbReference type="PANTHER" id="PTHR21310">
    <property type="entry name" value="AMINOGLYCOSIDE PHOSPHOTRANSFERASE-RELATED-RELATED"/>
    <property type="match status" value="1"/>
</dbReference>
<proteinExistence type="predicted"/>
<evidence type="ECO:0000313" key="1">
    <source>
        <dbReference type="EMBL" id="KXS97025.1"/>
    </source>
</evidence>
<evidence type="ECO:0000313" key="2">
    <source>
        <dbReference type="Proteomes" id="UP000073492"/>
    </source>
</evidence>
<dbReference type="Proteomes" id="UP000073492">
    <property type="component" value="Unassembled WGS sequence"/>
</dbReference>